<dbReference type="InterPro" id="IPR017831">
    <property type="entry name" value="Hopanoid-assoc_phosphoryl_HpnG"/>
</dbReference>
<accession>A0ABV7G055</accession>
<evidence type="ECO:0000259" key="1">
    <source>
        <dbReference type="Pfam" id="PF01048"/>
    </source>
</evidence>
<evidence type="ECO:0000313" key="3">
    <source>
        <dbReference type="Proteomes" id="UP001595593"/>
    </source>
</evidence>
<dbReference type="InterPro" id="IPR000845">
    <property type="entry name" value="Nucleoside_phosphorylase_d"/>
</dbReference>
<dbReference type="Proteomes" id="UP001595593">
    <property type="component" value="Unassembled WGS sequence"/>
</dbReference>
<proteinExistence type="predicted"/>
<dbReference type="RefSeq" id="WP_379597169.1">
    <property type="nucleotide sequence ID" value="NZ_JBHRTN010000012.1"/>
</dbReference>
<evidence type="ECO:0000313" key="2">
    <source>
        <dbReference type="EMBL" id="MFC3126064.1"/>
    </source>
</evidence>
<organism evidence="2 3">
    <name type="scientific">Teichococcus globiformis</name>
    <dbReference type="NCBI Taxonomy" id="2307229"/>
    <lineage>
        <taxon>Bacteria</taxon>
        <taxon>Pseudomonadati</taxon>
        <taxon>Pseudomonadota</taxon>
        <taxon>Alphaproteobacteria</taxon>
        <taxon>Acetobacterales</taxon>
        <taxon>Roseomonadaceae</taxon>
        <taxon>Roseomonas</taxon>
    </lineage>
</organism>
<dbReference type="EMBL" id="JBHRTN010000012">
    <property type="protein sequence ID" value="MFC3126064.1"/>
    <property type="molecule type" value="Genomic_DNA"/>
</dbReference>
<sequence>MILAATGLLREGRILAGQGIRPLAGGGDPARLLALLDRWAREADGIISIGLCGALSPRLRPGDWVVAEAVLDGDERHAVDGPWASRLMEALPGAAQGMQVGQDGMLTDAAGKAALHQATGALGVDMESHVAARVALRHDLPFAVARVVSDDAGHDLPPAAEAGMRRDGGMDLAAVLRSLARDPRQLPALIRTGWHAERAFRELLRGHHRLGPGLAGPAGAGDAGLV</sequence>
<protein>
    <submittedName>
        <fullName evidence="2">Hopanoid-associated phosphorylase</fullName>
    </submittedName>
</protein>
<gene>
    <name evidence="2" type="ORF">ACFOD4_13430</name>
</gene>
<name>A0ABV7G055_9PROT</name>
<dbReference type="SUPFAM" id="SSF53167">
    <property type="entry name" value="Purine and uridine phosphorylases"/>
    <property type="match status" value="1"/>
</dbReference>
<dbReference type="Gene3D" id="3.40.50.1580">
    <property type="entry name" value="Nucleoside phosphorylase domain"/>
    <property type="match status" value="1"/>
</dbReference>
<dbReference type="NCBIfam" id="TIGR03468">
    <property type="entry name" value="HpnG"/>
    <property type="match status" value="1"/>
</dbReference>
<keyword evidence="3" id="KW-1185">Reference proteome</keyword>
<reference evidence="3" key="1">
    <citation type="journal article" date="2019" name="Int. J. Syst. Evol. Microbiol.">
        <title>The Global Catalogue of Microorganisms (GCM) 10K type strain sequencing project: providing services to taxonomists for standard genome sequencing and annotation.</title>
        <authorList>
            <consortium name="The Broad Institute Genomics Platform"/>
            <consortium name="The Broad Institute Genome Sequencing Center for Infectious Disease"/>
            <person name="Wu L."/>
            <person name="Ma J."/>
        </authorList>
    </citation>
    <scope>NUCLEOTIDE SEQUENCE [LARGE SCALE GENOMIC DNA]</scope>
    <source>
        <strain evidence="3">KCTC 52094</strain>
    </source>
</reference>
<dbReference type="PANTHER" id="PTHR46832">
    <property type="entry name" value="5'-METHYLTHIOADENOSINE/S-ADENOSYLHOMOCYSTEINE NUCLEOSIDASE"/>
    <property type="match status" value="1"/>
</dbReference>
<dbReference type="InterPro" id="IPR035994">
    <property type="entry name" value="Nucleoside_phosphorylase_sf"/>
</dbReference>
<comment type="caution">
    <text evidence="2">The sequence shown here is derived from an EMBL/GenBank/DDBJ whole genome shotgun (WGS) entry which is preliminary data.</text>
</comment>
<dbReference type="Pfam" id="PF01048">
    <property type="entry name" value="PNP_UDP_1"/>
    <property type="match status" value="1"/>
</dbReference>
<dbReference type="PANTHER" id="PTHR46832:SF1">
    <property type="entry name" value="5'-METHYLTHIOADENOSINE_S-ADENOSYLHOMOCYSTEINE NUCLEOSIDASE"/>
    <property type="match status" value="1"/>
</dbReference>
<feature type="domain" description="Nucleoside phosphorylase" evidence="1">
    <location>
        <begin position="42"/>
        <end position="178"/>
    </location>
</feature>
<dbReference type="CDD" id="cd17768">
    <property type="entry name" value="adenosylhopane_nucleosidase_HpnG-like"/>
    <property type="match status" value="1"/>
</dbReference>